<protein>
    <submittedName>
        <fullName evidence="3">Uncharacterized protein</fullName>
    </submittedName>
</protein>
<accession>A0A915JX09</accession>
<proteinExistence type="predicted"/>
<organism evidence="2 3">
    <name type="scientific">Romanomermis culicivorax</name>
    <name type="common">Nematode worm</name>
    <dbReference type="NCBI Taxonomy" id="13658"/>
    <lineage>
        <taxon>Eukaryota</taxon>
        <taxon>Metazoa</taxon>
        <taxon>Ecdysozoa</taxon>
        <taxon>Nematoda</taxon>
        <taxon>Enoplea</taxon>
        <taxon>Dorylaimia</taxon>
        <taxon>Mermithida</taxon>
        <taxon>Mermithoidea</taxon>
        <taxon>Mermithidae</taxon>
        <taxon>Romanomermis</taxon>
    </lineage>
</organism>
<keyword evidence="2" id="KW-1185">Reference proteome</keyword>
<evidence type="ECO:0000256" key="1">
    <source>
        <dbReference type="SAM" id="MobiDB-lite"/>
    </source>
</evidence>
<feature type="compositionally biased region" description="Acidic residues" evidence="1">
    <location>
        <begin position="86"/>
        <end position="97"/>
    </location>
</feature>
<feature type="region of interest" description="Disordered" evidence="1">
    <location>
        <begin position="80"/>
        <end position="105"/>
    </location>
</feature>
<dbReference type="AlphaFoldDB" id="A0A915JX09"/>
<reference evidence="3" key="1">
    <citation type="submission" date="2022-11" db="UniProtKB">
        <authorList>
            <consortium name="WormBaseParasite"/>
        </authorList>
    </citation>
    <scope>IDENTIFICATION</scope>
</reference>
<dbReference type="WBParaSite" id="nRc.2.0.1.t30960-RA">
    <property type="protein sequence ID" value="nRc.2.0.1.t30960-RA"/>
    <property type="gene ID" value="nRc.2.0.1.g30960"/>
</dbReference>
<sequence length="105" mass="10771">MGGQLNRNGQIGRSGIVSAHKLWGASGGPGGVLTTETLLNLETPAILTALKTLLPPPPVSCRPNDDVVVDESAGVVDESAGVVGGDVDDDDWLDDEAEPARPCLI</sequence>
<evidence type="ECO:0000313" key="3">
    <source>
        <dbReference type="WBParaSite" id="nRc.2.0.1.t30960-RA"/>
    </source>
</evidence>
<dbReference type="Proteomes" id="UP000887565">
    <property type="component" value="Unplaced"/>
</dbReference>
<evidence type="ECO:0000313" key="2">
    <source>
        <dbReference type="Proteomes" id="UP000887565"/>
    </source>
</evidence>
<name>A0A915JX09_ROMCU</name>